<protein>
    <submittedName>
        <fullName evidence="1">Uncharacterized protein</fullName>
    </submittedName>
</protein>
<accession>M2YYH7</accession>
<name>M2YYH7_9NOCA</name>
<organism evidence="1 2">
    <name type="scientific">Rhodococcus ruber BKS 20-38</name>
    <dbReference type="NCBI Taxonomy" id="1278076"/>
    <lineage>
        <taxon>Bacteria</taxon>
        <taxon>Bacillati</taxon>
        <taxon>Actinomycetota</taxon>
        <taxon>Actinomycetes</taxon>
        <taxon>Mycobacteriales</taxon>
        <taxon>Nocardiaceae</taxon>
        <taxon>Rhodococcus</taxon>
    </lineage>
</organism>
<comment type="caution">
    <text evidence="1">The sequence shown here is derived from an EMBL/GenBank/DDBJ whole genome shotgun (WGS) entry which is preliminary data.</text>
</comment>
<sequence>MTNTDITPELLRTVATWLRDTAVGALPGKPLGAAILDAAADDLEREQAYEKRIDELAQVGFAAEYAYVRAEQPSTNLIDWDGSSEFQRNVTRAGVRAVLAHLEQDVVDAKVYGIRANGDVLLSASDAASVKALLRFVFGRRNGERYPTSDIETLKTYFWPEMSCTYPVGAKLDDESKFDQGGIEIKPVRQWWDLRYVPDDVKAVVDNEQRPYRRWMPGPRGWEVHSTGTTWSKWMDEDLTEYGPFTEVIADA</sequence>
<evidence type="ECO:0000313" key="1">
    <source>
        <dbReference type="EMBL" id="EME53763.1"/>
    </source>
</evidence>
<reference evidence="1 2" key="1">
    <citation type="journal article" date="2013" name="Genome Announc.">
        <title>Draft Genome Sequence of Rhodococcus ruber Strain BKS 20-38.</title>
        <authorList>
            <person name="Bala M."/>
            <person name="Kumar S."/>
            <person name="Raghava G.P."/>
            <person name="Mayilraj S."/>
        </authorList>
    </citation>
    <scope>NUCLEOTIDE SEQUENCE [LARGE SCALE GENOMIC DNA]</scope>
    <source>
        <strain evidence="1 2">BKS 20-38</strain>
    </source>
</reference>
<proteinExistence type="predicted"/>
<dbReference type="EMBL" id="AOEX01000093">
    <property type="protein sequence ID" value="EME53763.1"/>
    <property type="molecule type" value="Genomic_DNA"/>
</dbReference>
<dbReference type="Proteomes" id="UP000011731">
    <property type="component" value="Unassembled WGS sequence"/>
</dbReference>
<keyword evidence="2" id="KW-1185">Reference proteome</keyword>
<dbReference type="RefSeq" id="WP_003938866.1">
    <property type="nucleotide sequence ID" value="NZ_AOEX01000093.1"/>
</dbReference>
<dbReference type="AlphaFoldDB" id="M2YYH7"/>
<gene>
    <name evidence="1" type="ORF">G352_24026</name>
</gene>
<dbReference type="PATRIC" id="fig|1278076.4.peg.4923"/>
<evidence type="ECO:0000313" key="2">
    <source>
        <dbReference type="Proteomes" id="UP000011731"/>
    </source>
</evidence>